<protein>
    <submittedName>
        <fullName evidence="11">Uncharacterized protein</fullName>
    </submittedName>
</protein>
<dbReference type="PANTHER" id="PTHR30591">
    <property type="entry name" value="RECBCD ENZYME SUBUNIT RECC"/>
    <property type="match status" value="1"/>
</dbReference>
<evidence type="ECO:0000256" key="10">
    <source>
        <dbReference type="SAM" id="MobiDB-lite"/>
    </source>
</evidence>
<evidence type="ECO:0000256" key="5">
    <source>
        <dbReference type="ARBA" id="ARBA00022806"/>
    </source>
</evidence>
<keyword evidence="2" id="KW-0547">Nucleotide-binding</keyword>
<dbReference type="SUPFAM" id="SSF52540">
    <property type="entry name" value="P-loop containing nucleoside triphosphate hydrolases"/>
    <property type="match status" value="2"/>
</dbReference>
<dbReference type="PANTHER" id="PTHR30591:SF1">
    <property type="entry name" value="RECBCD ENZYME SUBUNIT RECC"/>
    <property type="match status" value="1"/>
</dbReference>
<dbReference type="InterPro" id="IPR027417">
    <property type="entry name" value="P-loop_NTPase"/>
</dbReference>
<keyword evidence="6" id="KW-0269">Exonuclease</keyword>
<evidence type="ECO:0000256" key="8">
    <source>
        <dbReference type="ARBA" id="ARBA00023125"/>
    </source>
</evidence>
<evidence type="ECO:0000313" key="11">
    <source>
        <dbReference type="EMBL" id="BDZ59800.1"/>
    </source>
</evidence>
<name>A0ABM8HFL5_9MICO</name>
<dbReference type="Gene3D" id="1.10.10.160">
    <property type="match status" value="1"/>
</dbReference>
<evidence type="ECO:0000256" key="6">
    <source>
        <dbReference type="ARBA" id="ARBA00022839"/>
    </source>
</evidence>
<dbReference type="Gene3D" id="3.40.50.300">
    <property type="entry name" value="P-loop containing nucleotide triphosphate hydrolases"/>
    <property type="match status" value="1"/>
</dbReference>
<dbReference type="Pfam" id="PF04257">
    <property type="entry name" value="Exonuc_V_gamma"/>
    <property type="match status" value="1"/>
</dbReference>
<keyword evidence="8" id="KW-0238">DNA-binding</keyword>
<dbReference type="Gene3D" id="3.40.50.10930">
    <property type="match status" value="1"/>
</dbReference>
<feature type="compositionally biased region" description="Low complexity" evidence="10">
    <location>
        <begin position="536"/>
        <end position="568"/>
    </location>
</feature>
<dbReference type="RefSeq" id="WP_350226999.1">
    <property type="nucleotide sequence ID" value="NZ_AP027735.1"/>
</dbReference>
<dbReference type="EMBL" id="AP027735">
    <property type="protein sequence ID" value="BDZ59800.1"/>
    <property type="molecule type" value="Genomic_DNA"/>
</dbReference>
<keyword evidence="7" id="KW-0067">ATP-binding</keyword>
<gene>
    <name evidence="11" type="ORF">GCM10025872_34570</name>
</gene>
<keyword evidence="5" id="KW-0347">Helicase</keyword>
<accession>A0ABM8HFL5</accession>
<evidence type="ECO:0000256" key="7">
    <source>
        <dbReference type="ARBA" id="ARBA00022840"/>
    </source>
</evidence>
<evidence type="ECO:0000256" key="9">
    <source>
        <dbReference type="ARBA" id="ARBA00023204"/>
    </source>
</evidence>
<evidence type="ECO:0000256" key="2">
    <source>
        <dbReference type="ARBA" id="ARBA00022741"/>
    </source>
</evidence>
<proteinExistence type="predicted"/>
<feature type="compositionally biased region" description="Low complexity" evidence="10">
    <location>
        <begin position="601"/>
        <end position="650"/>
    </location>
</feature>
<evidence type="ECO:0000256" key="3">
    <source>
        <dbReference type="ARBA" id="ARBA00022763"/>
    </source>
</evidence>
<keyword evidence="9" id="KW-0234">DNA repair</keyword>
<dbReference type="InterPro" id="IPR013986">
    <property type="entry name" value="DExx_box_DNA_helicase_dom_sf"/>
</dbReference>
<keyword evidence="4" id="KW-0378">Hydrolase</keyword>
<keyword evidence="1" id="KW-0540">Nuclease</keyword>
<keyword evidence="3" id="KW-0227">DNA damage</keyword>
<organism evidence="11">
    <name type="scientific">Barrientosiimonas endolithica</name>
    <dbReference type="NCBI Taxonomy" id="1535208"/>
    <lineage>
        <taxon>Bacteria</taxon>
        <taxon>Bacillati</taxon>
        <taxon>Actinomycetota</taxon>
        <taxon>Actinomycetes</taxon>
        <taxon>Micrococcales</taxon>
        <taxon>Dermacoccaceae</taxon>
        <taxon>Barrientosiimonas</taxon>
    </lineage>
</organism>
<feature type="region of interest" description="Disordered" evidence="10">
    <location>
        <begin position="531"/>
        <end position="650"/>
    </location>
</feature>
<sequence length="650" mass="70171">MPLHLHRAARTDLLADELAGLLAVPPSDPFAQEVVVVPARGVERWVTQRLSHRLGTSGAGADGVCAGVRFLTPASLVTMLLGRDRDDPWLPDHLVWSVLATIDEHLDDDWAQPLARHLGHGDDSVQGQLRRGRRYSVARRMAGLFHAYAQQRPALLTAWRDERDDDGGGGLLDDDLRWQPPLWRHVVERIGEPPPDERHRTTLERLRRGDDTLDLPDRLSLFGHTRIARTDAELLAALGARRDVHLWLPQPSPALWDTLEPLAASGPVRRRDDRSADEVDHLLLLSLGRDSRELRRTLGGLGAEEAAPGVDPGTPDTWLGWLQADLRANHEPLESDRAARQVADADRSIQVHACHGPARQVEVLREVLVGLLQDDPTLEPRDVLVMCPDIETYAPLVQAAFGLHDLNLARPGEPSRSGHPGHDLRVRLADRALTSTNPLLDLAARLVALAGGRVTASQVLDLAALAPVRRRFELDDEDLATLAGWVEQAAVRWGIDERHREAYDLGWLRDNTWALGIDRLLLGVTRAGSAGHAVEGCSPSTTSAPPTSTSPGRSPSFSTGSPPSSTGCWPPPAPRSGSTCSPTASVPWPTCRSPMPGRWPSSTASSGRSSRLPTPTPRCSSPTCGSCSTAASAGGRPAPASAPAASPSAP</sequence>
<reference evidence="11" key="2">
    <citation type="submission" date="2023-02" db="EMBL/GenBank/DDBJ databases">
        <authorList>
            <person name="Sun Q."/>
            <person name="Mori K."/>
        </authorList>
    </citation>
    <scope>NUCLEOTIDE SEQUENCE</scope>
    <source>
        <strain evidence="11">NBRC 110608</strain>
    </source>
</reference>
<evidence type="ECO:0000256" key="4">
    <source>
        <dbReference type="ARBA" id="ARBA00022801"/>
    </source>
</evidence>
<reference evidence="11" key="1">
    <citation type="journal article" date="2014" name="Int. J. Syst. Evol. Microbiol.">
        <title>Complete genome of a new Firmicutes species belonging to the dominant human colonic microbiota ('Ruminococcus bicirculans') reveals two chromosomes and a selective capacity to utilize plant glucans.</title>
        <authorList>
            <consortium name="NISC Comparative Sequencing Program"/>
            <person name="Wegmann U."/>
            <person name="Louis P."/>
            <person name="Goesmann A."/>
            <person name="Henrissat B."/>
            <person name="Duncan S.H."/>
            <person name="Flint H.J."/>
        </authorList>
    </citation>
    <scope>NUCLEOTIDE SEQUENCE</scope>
    <source>
        <strain evidence="11">NBRC 110608</strain>
    </source>
</reference>
<evidence type="ECO:0000256" key="1">
    <source>
        <dbReference type="ARBA" id="ARBA00022722"/>
    </source>
</evidence>